<accession>A0A8X6KDD7</accession>
<protein>
    <submittedName>
        <fullName evidence="2">Uncharacterized protein</fullName>
    </submittedName>
</protein>
<dbReference type="AlphaFoldDB" id="A0A8X6KDD7"/>
<keyword evidence="1" id="KW-0732">Signal</keyword>
<dbReference type="Proteomes" id="UP000887116">
    <property type="component" value="Unassembled WGS sequence"/>
</dbReference>
<feature type="chain" id="PRO_5036465479" evidence="1">
    <location>
        <begin position="20"/>
        <end position="193"/>
    </location>
</feature>
<organism evidence="2 3">
    <name type="scientific">Trichonephila clavata</name>
    <name type="common">Joro spider</name>
    <name type="synonym">Nephila clavata</name>
    <dbReference type="NCBI Taxonomy" id="2740835"/>
    <lineage>
        <taxon>Eukaryota</taxon>
        <taxon>Metazoa</taxon>
        <taxon>Ecdysozoa</taxon>
        <taxon>Arthropoda</taxon>
        <taxon>Chelicerata</taxon>
        <taxon>Arachnida</taxon>
        <taxon>Araneae</taxon>
        <taxon>Araneomorphae</taxon>
        <taxon>Entelegynae</taxon>
        <taxon>Araneoidea</taxon>
        <taxon>Nephilidae</taxon>
        <taxon>Trichonephila</taxon>
    </lineage>
</organism>
<proteinExistence type="predicted"/>
<evidence type="ECO:0000313" key="3">
    <source>
        <dbReference type="Proteomes" id="UP000887116"/>
    </source>
</evidence>
<keyword evidence="3" id="KW-1185">Reference proteome</keyword>
<comment type="caution">
    <text evidence="2">The sequence shown here is derived from an EMBL/GenBank/DDBJ whole genome shotgun (WGS) entry which is preliminary data.</text>
</comment>
<evidence type="ECO:0000313" key="2">
    <source>
        <dbReference type="EMBL" id="GFQ70234.1"/>
    </source>
</evidence>
<feature type="signal peptide" evidence="1">
    <location>
        <begin position="1"/>
        <end position="19"/>
    </location>
</feature>
<reference evidence="2" key="1">
    <citation type="submission" date="2020-07" db="EMBL/GenBank/DDBJ databases">
        <title>Multicomponent nature underlies the extraordinary mechanical properties of spider dragline silk.</title>
        <authorList>
            <person name="Kono N."/>
            <person name="Nakamura H."/>
            <person name="Mori M."/>
            <person name="Yoshida Y."/>
            <person name="Ohtoshi R."/>
            <person name="Malay A.D."/>
            <person name="Moran D.A.P."/>
            <person name="Tomita M."/>
            <person name="Numata K."/>
            <person name="Arakawa K."/>
        </authorList>
    </citation>
    <scope>NUCLEOTIDE SEQUENCE</scope>
</reference>
<gene>
    <name evidence="2" type="ORF">TNCT_11231</name>
</gene>
<name>A0A8X6KDD7_TRICU</name>
<dbReference type="EMBL" id="BMAO01000946">
    <property type="protein sequence ID" value="GFQ70234.1"/>
    <property type="molecule type" value="Genomic_DNA"/>
</dbReference>
<sequence>MSTSVILWIFSSGFIIIASLRKNLTDSGLRRTHKEYSELNDRVELSTQSAQKKFAAITGIGDTPFSSVGGKIIFSPFLVKHRFLPVPSKPPPDHEFPHFSNVPSVTPGGFFKARRRRNVMPVPVQGRSQGGFFDMNESPPPSHPLGPQPLGAFRQNIPQNRYQRRTPLFRDAPFRCQNSIPCERGYKGSTQTP</sequence>
<evidence type="ECO:0000256" key="1">
    <source>
        <dbReference type="SAM" id="SignalP"/>
    </source>
</evidence>